<dbReference type="Proteomes" id="UP001165269">
    <property type="component" value="Unassembled WGS sequence"/>
</dbReference>
<reference evidence="1" key="1">
    <citation type="submission" date="2022-03" db="EMBL/GenBank/DDBJ databases">
        <title>Streptomyces 7R015 and 7R016 isolated from Barleria lupulina in Thailand.</title>
        <authorList>
            <person name="Kanchanasin P."/>
            <person name="Phongsopitanun W."/>
            <person name="Tanasupawat S."/>
        </authorList>
    </citation>
    <scope>NUCLEOTIDE SEQUENCE</scope>
    <source>
        <strain evidence="1">7R015</strain>
    </source>
</reference>
<protein>
    <submittedName>
        <fullName evidence="1">Antitoxin</fullName>
    </submittedName>
</protein>
<sequence length="69" mass="7391">MFESLKNLKDKAEDVAEAHGEAIGDGLEKAGDLIDEKTDGKYGDQIDTGVDKAQALVERLGEQARESGN</sequence>
<dbReference type="Pfam" id="PF14013">
    <property type="entry name" value="MT0933_antitox"/>
    <property type="match status" value="1"/>
</dbReference>
<keyword evidence="2" id="KW-1185">Reference proteome</keyword>
<proteinExistence type="predicted"/>
<accession>A0ABS9YL83</accession>
<dbReference type="EMBL" id="JALDAY010000017">
    <property type="protein sequence ID" value="MCI3277969.1"/>
    <property type="molecule type" value="Genomic_DNA"/>
</dbReference>
<gene>
    <name evidence="1" type="ORF">MQP27_43580</name>
</gene>
<evidence type="ECO:0000313" key="1">
    <source>
        <dbReference type="EMBL" id="MCI3277969.1"/>
    </source>
</evidence>
<evidence type="ECO:0000313" key="2">
    <source>
        <dbReference type="Proteomes" id="UP001165269"/>
    </source>
</evidence>
<dbReference type="InterPro" id="IPR028037">
    <property type="entry name" value="Antitoxin_Rv0909/MT0933"/>
</dbReference>
<dbReference type="RefSeq" id="WP_242776114.1">
    <property type="nucleotide sequence ID" value="NZ_JALDAY010000017.1"/>
</dbReference>
<comment type="caution">
    <text evidence="1">The sequence shown here is derived from an EMBL/GenBank/DDBJ whole genome shotgun (WGS) entry which is preliminary data.</text>
</comment>
<organism evidence="1 2">
    <name type="scientific">Streptomyces cylindrosporus</name>
    <dbReference type="NCBI Taxonomy" id="2927583"/>
    <lineage>
        <taxon>Bacteria</taxon>
        <taxon>Bacillati</taxon>
        <taxon>Actinomycetota</taxon>
        <taxon>Actinomycetes</taxon>
        <taxon>Kitasatosporales</taxon>
        <taxon>Streptomycetaceae</taxon>
        <taxon>Streptomyces</taxon>
    </lineage>
</organism>
<name>A0ABS9YL83_9ACTN</name>